<feature type="transmembrane region" description="Helical" evidence="2">
    <location>
        <begin position="6"/>
        <end position="26"/>
    </location>
</feature>
<accession>A0A7S3NKZ9</accession>
<protein>
    <submittedName>
        <fullName evidence="3">Uncharacterized protein</fullName>
    </submittedName>
</protein>
<evidence type="ECO:0000256" key="2">
    <source>
        <dbReference type="SAM" id="Phobius"/>
    </source>
</evidence>
<name>A0A7S3NKZ9_9STRA</name>
<reference evidence="3" key="1">
    <citation type="submission" date="2021-01" db="EMBL/GenBank/DDBJ databases">
        <authorList>
            <person name="Corre E."/>
            <person name="Pelletier E."/>
            <person name="Niang G."/>
            <person name="Scheremetjew M."/>
            <person name="Finn R."/>
            <person name="Kale V."/>
            <person name="Holt S."/>
            <person name="Cochrane G."/>
            <person name="Meng A."/>
            <person name="Brown T."/>
            <person name="Cohen L."/>
        </authorList>
    </citation>
    <scope>NUCLEOTIDE SEQUENCE</scope>
    <source>
        <strain evidence="3">CCMP1510</strain>
    </source>
</reference>
<organism evidence="3">
    <name type="scientific">Aureoumbra lagunensis</name>
    <dbReference type="NCBI Taxonomy" id="44058"/>
    <lineage>
        <taxon>Eukaryota</taxon>
        <taxon>Sar</taxon>
        <taxon>Stramenopiles</taxon>
        <taxon>Ochrophyta</taxon>
        <taxon>Pelagophyceae</taxon>
        <taxon>Pelagomonadales</taxon>
        <taxon>Aureoumbra</taxon>
    </lineage>
</organism>
<dbReference type="AlphaFoldDB" id="A0A7S3NKZ9"/>
<feature type="transmembrane region" description="Helical" evidence="2">
    <location>
        <begin position="62"/>
        <end position="87"/>
    </location>
</feature>
<keyword evidence="2" id="KW-0472">Membrane</keyword>
<feature type="compositionally biased region" description="Polar residues" evidence="1">
    <location>
        <begin position="179"/>
        <end position="195"/>
    </location>
</feature>
<keyword evidence="2" id="KW-1133">Transmembrane helix</keyword>
<sequence>MMTHANRALGVAVIRTALVATVIITMRHQWPRALSIAACGCAAVFGRLTGDASIERVGFRLVLAPMAALICAAIGFGFFFDILIIAIGSGIIEISESKTIKFGIFTLAAIVRWFFKARIWFFLKLIAFELFLLPLSFIFFQLAGHAANEILNHALDKLALQVREEFNRADAEISALKNNHTAHQDNDSSTNTQSGPYRRNKKHH</sequence>
<feature type="region of interest" description="Disordered" evidence="1">
    <location>
        <begin position="179"/>
        <end position="204"/>
    </location>
</feature>
<evidence type="ECO:0000256" key="1">
    <source>
        <dbReference type="SAM" id="MobiDB-lite"/>
    </source>
</evidence>
<gene>
    <name evidence="3" type="ORF">ALAG00032_LOCUS15592</name>
</gene>
<proteinExistence type="predicted"/>
<dbReference type="EMBL" id="HBIJ01023574">
    <property type="protein sequence ID" value="CAE0374788.1"/>
    <property type="molecule type" value="Transcribed_RNA"/>
</dbReference>
<keyword evidence="2" id="KW-0812">Transmembrane</keyword>
<feature type="transmembrane region" description="Helical" evidence="2">
    <location>
        <begin position="121"/>
        <end position="140"/>
    </location>
</feature>
<evidence type="ECO:0000313" key="3">
    <source>
        <dbReference type="EMBL" id="CAE0374788.1"/>
    </source>
</evidence>